<comment type="caution">
    <text evidence="2">The sequence shown here is derived from an EMBL/GenBank/DDBJ whole genome shotgun (WGS) entry which is preliminary data.</text>
</comment>
<dbReference type="AlphaFoldDB" id="A0AAD1XD09"/>
<feature type="compositionally biased region" description="Basic and acidic residues" evidence="1">
    <location>
        <begin position="304"/>
        <end position="328"/>
    </location>
</feature>
<name>A0AAD1XD09_EUPCR</name>
<keyword evidence="3" id="KW-1185">Reference proteome</keyword>
<feature type="region of interest" description="Disordered" evidence="1">
    <location>
        <begin position="140"/>
        <end position="195"/>
    </location>
</feature>
<feature type="compositionally biased region" description="Basic residues" evidence="1">
    <location>
        <begin position="179"/>
        <end position="188"/>
    </location>
</feature>
<protein>
    <submittedName>
        <fullName evidence="2">Uncharacterized protein</fullName>
    </submittedName>
</protein>
<proteinExistence type="predicted"/>
<dbReference type="EMBL" id="CAMPGE010007715">
    <property type="protein sequence ID" value="CAI2366627.1"/>
    <property type="molecule type" value="Genomic_DNA"/>
</dbReference>
<evidence type="ECO:0000256" key="1">
    <source>
        <dbReference type="SAM" id="MobiDB-lite"/>
    </source>
</evidence>
<organism evidence="2 3">
    <name type="scientific">Euplotes crassus</name>
    <dbReference type="NCBI Taxonomy" id="5936"/>
    <lineage>
        <taxon>Eukaryota</taxon>
        <taxon>Sar</taxon>
        <taxon>Alveolata</taxon>
        <taxon>Ciliophora</taxon>
        <taxon>Intramacronucleata</taxon>
        <taxon>Spirotrichea</taxon>
        <taxon>Hypotrichia</taxon>
        <taxon>Euplotida</taxon>
        <taxon>Euplotidae</taxon>
        <taxon>Moneuplotes</taxon>
    </lineage>
</organism>
<gene>
    <name evidence="2" type="ORF">ECRASSUSDP1_LOCUS7900</name>
</gene>
<evidence type="ECO:0000313" key="2">
    <source>
        <dbReference type="EMBL" id="CAI2366627.1"/>
    </source>
</evidence>
<evidence type="ECO:0000313" key="3">
    <source>
        <dbReference type="Proteomes" id="UP001295684"/>
    </source>
</evidence>
<feature type="compositionally biased region" description="Basic and acidic residues" evidence="1">
    <location>
        <begin position="343"/>
        <end position="352"/>
    </location>
</feature>
<dbReference type="Proteomes" id="UP001295684">
    <property type="component" value="Unassembled WGS sequence"/>
</dbReference>
<feature type="region of interest" description="Disordered" evidence="1">
    <location>
        <begin position="32"/>
        <end position="96"/>
    </location>
</feature>
<reference evidence="2" key="1">
    <citation type="submission" date="2023-07" db="EMBL/GenBank/DDBJ databases">
        <authorList>
            <consortium name="AG Swart"/>
            <person name="Singh M."/>
            <person name="Singh A."/>
            <person name="Seah K."/>
            <person name="Emmerich C."/>
        </authorList>
    </citation>
    <scope>NUCLEOTIDE SEQUENCE</scope>
    <source>
        <strain evidence="2">DP1</strain>
    </source>
</reference>
<feature type="compositionally biased region" description="Polar residues" evidence="1">
    <location>
        <begin position="68"/>
        <end position="88"/>
    </location>
</feature>
<sequence>MSCTLSLKKRCSTLKLKDMRIKLLCSKRKNISRGLGNYRPTPEPQTKKESFTQKFRKSQRPSEVGIPESNTTTEKFTGGNNSKTGISDTKSRDSHFDAGVSLSQHSLGANLPANLGNQKQRKTLNKNKNKHYSSAQKLATEGMLEEQEQQEEPSQIKHPQEPVAQQEKNKPQQLTSLNAKRKVRKTKAQRNQERLSRTMKERVTMGPSRQWEVRKSTDILNPNFASELQTPQRMTYDQSLLFTPNKEDFIGDESSNSNTFVKENKLAQTFQKKRKGDAIKLSEDSTGSVPLVAATLLYGKFNLEKETPTTKELEESPENQGRETRKSSEAVPIVSSNAGSSKDCPEIFHLEE</sequence>
<accession>A0AAD1XD09</accession>
<feature type="region of interest" description="Disordered" evidence="1">
    <location>
        <begin position="304"/>
        <end position="352"/>
    </location>
</feature>